<accession>A0A200QW53</accession>
<evidence type="ECO:0000256" key="1">
    <source>
        <dbReference type="SAM" id="MobiDB-lite"/>
    </source>
</evidence>
<dbReference type="EMBL" id="MVGT01001026">
    <property type="protein sequence ID" value="OVA14681.1"/>
    <property type="molecule type" value="Genomic_DNA"/>
</dbReference>
<feature type="chain" id="PRO_5012758297" description="Transmembrane protein" evidence="2">
    <location>
        <begin position="26"/>
        <end position="103"/>
    </location>
</feature>
<reference evidence="3 4" key="1">
    <citation type="journal article" date="2017" name="Mol. Plant">
        <title>The Genome of Medicinal Plant Macleaya cordata Provides New Insights into Benzylisoquinoline Alkaloids Metabolism.</title>
        <authorList>
            <person name="Liu X."/>
            <person name="Liu Y."/>
            <person name="Huang P."/>
            <person name="Ma Y."/>
            <person name="Qing Z."/>
            <person name="Tang Q."/>
            <person name="Cao H."/>
            <person name="Cheng P."/>
            <person name="Zheng Y."/>
            <person name="Yuan Z."/>
            <person name="Zhou Y."/>
            <person name="Liu J."/>
            <person name="Tang Z."/>
            <person name="Zhuo Y."/>
            <person name="Zhang Y."/>
            <person name="Yu L."/>
            <person name="Huang J."/>
            <person name="Yang P."/>
            <person name="Peng Q."/>
            <person name="Zhang J."/>
            <person name="Jiang W."/>
            <person name="Zhang Z."/>
            <person name="Lin K."/>
            <person name="Ro D.K."/>
            <person name="Chen X."/>
            <person name="Xiong X."/>
            <person name="Shang Y."/>
            <person name="Huang S."/>
            <person name="Zeng J."/>
        </authorList>
    </citation>
    <scope>NUCLEOTIDE SEQUENCE [LARGE SCALE GENOMIC DNA]</scope>
    <source>
        <strain evidence="4">cv. BLH2017</strain>
        <tissue evidence="3">Root</tissue>
    </source>
</reference>
<keyword evidence="2" id="KW-0732">Signal</keyword>
<gene>
    <name evidence="3" type="ORF">BVC80_1817g27</name>
</gene>
<evidence type="ECO:0000313" key="3">
    <source>
        <dbReference type="EMBL" id="OVA14681.1"/>
    </source>
</evidence>
<organism evidence="3 4">
    <name type="scientific">Macleaya cordata</name>
    <name type="common">Five-seeded plume-poppy</name>
    <name type="synonym">Bocconia cordata</name>
    <dbReference type="NCBI Taxonomy" id="56857"/>
    <lineage>
        <taxon>Eukaryota</taxon>
        <taxon>Viridiplantae</taxon>
        <taxon>Streptophyta</taxon>
        <taxon>Embryophyta</taxon>
        <taxon>Tracheophyta</taxon>
        <taxon>Spermatophyta</taxon>
        <taxon>Magnoliopsida</taxon>
        <taxon>Ranunculales</taxon>
        <taxon>Papaveraceae</taxon>
        <taxon>Papaveroideae</taxon>
        <taxon>Macleaya</taxon>
    </lineage>
</organism>
<dbReference type="PANTHER" id="PTHR33592">
    <property type="entry name" value="TRANSMEMBRANE PROTEIN"/>
    <property type="match status" value="1"/>
</dbReference>
<dbReference type="PANTHER" id="PTHR33592:SF5">
    <property type="entry name" value="TRANSMEMBRANE PROTEIN"/>
    <property type="match status" value="1"/>
</dbReference>
<proteinExistence type="predicted"/>
<feature type="region of interest" description="Disordered" evidence="1">
    <location>
        <begin position="47"/>
        <end position="66"/>
    </location>
</feature>
<dbReference type="Proteomes" id="UP000195402">
    <property type="component" value="Unassembled WGS sequence"/>
</dbReference>
<sequence length="103" mass="11030">MGLQCKALAILACVIFLSINNPCKASRILEGEEESWMMKRELVLQSLPRGPPTPSGPSGCSNIPGGGGPNCPINQMNFAGNVLHHVNVYPRLDVRFGVATNQV</sequence>
<dbReference type="AlphaFoldDB" id="A0A200QW53"/>
<evidence type="ECO:0000313" key="4">
    <source>
        <dbReference type="Proteomes" id="UP000195402"/>
    </source>
</evidence>
<comment type="caution">
    <text evidence="3">The sequence shown here is derived from an EMBL/GenBank/DDBJ whole genome shotgun (WGS) entry which is preliminary data.</text>
</comment>
<feature type="signal peptide" evidence="2">
    <location>
        <begin position="1"/>
        <end position="25"/>
    </location>
</feature>
<dbReference type="OMA" id="PCKASRI"/>
<evidence type="ECO:0008006" key="5">
    <source>
        <dbReference type="Google" id="ProtNLM"/>
    </source>
</evidence>
<name>A0A200QW53_MACCD</name>
<keyword evidence="4" id="KW-1185">Reference proteome</keyword>
<protein>
    <recommendedName>
        <fullName evidence="5">Transmembrane protein</fullName>
    </recommendedName>
</protein>
<dbReference type="InParanoid" id="A0A200QW53"/>
<evidence type="ECO:0000256" key="2">
    <source>
        <dbReference type="SAM" id="SignalP"/>
    </source>
</evidence>